<reference evidence="1" key="1">
    <citation type="submission" date="2022-12" db="EMBL/GenBank/DDBJ databases">
        <authorList>
            <person name="Petersen C."/>
        </authorList>
    </citation>
    <scope>NUCLEOTIDE SEQUENCE</scope>
    <source>
        <strain evidence="1">IBT 3081</strain>
    </source>
</reference>
<organism evidence="1 2">
    <name type="scientific">Penicillium concentricum</name>
    <dbReference type="NCBI Taxonomy" id="293559"/>
    <lineage>
        <taxon>Eukaryota</taxon>
        <taxon>Fungi</taxon>
        <taxon>Dikarya</taxon>
        <taxon>Ascomycota</taxon>
        <taxon>Pezizomycotina</taxon>
        <taxon>Eurotiomycetes</taxon>
        <taxon>Eurotiomycetidae</taxon>
        <taxon>Eurotiales</taxon>
        <taxon>Aspergillaceae</taxon>
        <taxon>Penicillium</taxon>
    </lineage>
</organism>
<dbReference type="EMBL" id="JAPZBT010000001">
    <property type="protein sequence ID" value="KAJ5384263.1"/>
    <property type="molecule type" value="Genomic_DNA"/>
</dbReference>
<evidence type="ECO:0000313" key="1">
    <source>
        <dbReference type="EMBL" id="KAJ5384263.1"/>
    </source>
</evidence>
<accession>A0A9W9VJ95</accession>
<dbReference type="GeneID" id="81459087"/>
<dbReference type="OrthoDB" id="4760831at2759"/>
<dbReference type="Proteomes" id="UP001147752">
    <property type="component" value="Unassembled WGS sequence"/>
</dbReference>
<sequence>MEDPYDKAVVLGLRWSNDDLDLAKPQGALLETFRTQCRFETASLLIPSNSREDAMEAIYDTVDKLRQNPDAVRIPWSSIYLDMKADVLVLIDTSYSGSFLQPCHSLGNILRYSERNAEYLFSTGNEISDQNGPTYDVNNNFTTRLTELLYTASPAPVTVVQLHEALCTQANDPRTKLRYTPQYMDCSKPTIILQHLDNYVWRIENPTSKAQIPIGRVLVSVSVRGNTVRGQARQWQASLSKLDTEVTIEGVFDLQGYFLCLLSMPISLWNSFLHPGYKFMNYEESHNQLATDPSANSLFVATLLERPKDPAYVDYVMLSDRGVTWRRDIPMI</sequence>
<reference evidence="1" key="2">
    <citation type="journal article" date="2023" name="IMA Fungus">
        <title>Comparative genomic study of the Penicillium genus elucidates a diverse pangenome and 15 lateral gene transfer events.</title>
        <authorList>
            <person name="Petersen C."/>
            <person name="Sorensen T."/>
            <person name="Nielsen M.R."/>
            <person name="Sondergaard T.E."/>
            <person name="Sorensen J.L."/>
            <person name="Fitzpatrick D.A."/>
            <person name="Frisvad J.C."/>
            <person name="Nielsen K.L."/>
        </authorList>
    </citation>
    <scope>NUCLEOTIDE SEQUENCE</scope>
    <source>
        <strain evidence="1">IBT 3081</strain>
    </source>
</reference>
<protein>
    <submittedName>
        <fullName evidence="1">Uncharacterized protein</fullName>
    </submittedName>
</protein>
<gene>
    <name evidence="1" type="ORF">N7517_002174</name>
</gene>
<dbReference type="AlphaFoldDB" id="A0A9W9VJ95"/>
<name>A0A9W9VJ95_9EURO</name>
<dbReference type="RefSeq" id="XP_056584039.1">
    <property type="nucleotide sequence ID" value="XM_056719904.1"/>
</dbReference>
<comment type="caution">
    <text evidence="1">The sequence shown here is derived from an EMBL/GenBank/DDBJ whole genome shotgun (WGS) entry which is preliminary data.</text>
</comment>
<proteinExistence type="predicted"/>
<keyword evidence="2" id="KW-1185">Reference proteome</keyword>
<evidence type="ECO:0000313" key="2">
    <source>
        <dbReference type="Proteomes" id="UP001147752"/>
    </source>
</evidence>